<evidence type="ECO:0000256" key="2">
    <source>
        <dbReference type="ARBA" id="ARBA00022692"/>
    </source>
</evidence>
<keyword evidence="3 6" id="KW-1133">Transmembrane helix</keyword>
<dbReference type="AlphaFoldDB" id="A0A1X0NKV2"/>
<feature type="transmembrane region" description="Helical" evidence="6">
    <location>
        <begin position="365"/>
        <end position="386"/>
    </location>
</feature>
<evidence type="ECO:0000256" key="6">
    <source>
        <dbReference type="SAM" id="Phobius"/>
    </source>
</evidence>
<evidence type="ECO:0000313" key="8">
    <source>
        <dbReference type="EMBL" id="ORC84789.1"/>
    </source>
</evidence>
<feature type="transmembrane region" description="Helical" evidence="6">
    <location>
        <begin position="319"/>
        <end position="345"/>
    </location>
</feature>
<sequence length="500" mass="54393">MQKDNNNNNNTSGDDDHSVDRATGDGNKYPIVNNNNKKASTSAGEKLSPILGEMETTPHTAPFEMNEESSTPTADENRKKKRNCIVHVGSLILDTIIPYGGILSSSFNLASATLGAGITSLPSAFNLSGIVMSILYIVLISMATVYSMHLLAKVILKTGVRTYEEAARKLLGRGADYFLAALVMFLCFGGSVAYIIVTGALLTPVLTNPSSPAFLQTKSGIRLITSLIWLFFILPLVIMKRINSLRYCSAIGVLCILYFVLCVCIHSGRYVHHNGVAKDLTFVKTGNGALDGLSLFMFSFICQLNAFEIFHEMKRKTVFYFTISSTIGVTICAVLYFLAGLFGYLEFGSKVTDSVLTLYDPVKDLMMAVAYIGIIFKICVAFALHLIPMRDAIYHCLSWDVNTLPYWKHGIIMTIPALLALICGLFIPKVNTVLGLLGAFCGGTIGIILPPLFFMYSGGFSVKEVGIFTYCATYLILFFGVIAVVFGTVSTVSAAVKSSF</sequence>
<evidence type="ECO:0000313" key="9">
    <source>
        <dbReference type="Proteomes" id="UP000192257"/>
    </source>
</evidence>
<feature type="transmembrane region" description="Helical" evidence="6">
    <location>
        <begin position="250"/>
        <end position="268"/>
    </location>
</feature>
<feature type="compositionally biased region" description="Basic and acidic residues" evidence="5">
    <location>
        <begin position="14"/>
        <end position="23"/>
    </location>
</feature>
<comment type="subcellular location">
    <subcellularLocation>
        <location evidence="1">Membrane</location>
        <topology evidence="1">Multi-pass membrane protein</topology>
    </subcellularLocation>
</comment>
<dbReference type="GO" id="GO:0015179">
    <property type="term" value="F:L-amino acid transmembrane transporter activity"/>
    <property type="evidence" value="ECO:0007669"/>
    <property type="project" value="TreeGrafter"/>
</dbReference>
<evidence type="ECO:0000256" key="5">
    <source>
        <dbReference type="SAM" id="MobiDB-lite"/>
    </source>
</evidence>
<reference evidence="8 9" key="1">
    <citation type="submission" date="2017-03" db="EMBL/GenBank/DDBJ databases">
        <title>An alternative strategy for trypanosome survival in the mammalian bloodstream revealed through genome and transcriptome analysis of the ubiquitous bovine parasite Trypanosoma (Megatrypanum) theileri.</title>
        <authorList>
            <person name="Kelly S."/>
            <person name="Ivens A."/>
            <person name="Mott A."/>
            <person name="O'Neill E."/>
            <person name="Emms D."/>
            <person name="Macleod O."/>
            <person name="Voorheis P."/>
            <person name="Matthews J."/>
            <person name="Matthews K."/>
            <person name="Carrington M."/>
        </authorList>
    </citation>
    <scope>NUCLEOTIDE SEQUENCE [LARGE SCALE GENOMIC DNA]</scope>
    <source>
        <strain evidence="8">Edinburgh</strain>
    </source>
</reference>
<dbReference type="GO" id="GO:0005737">
    <property type="term" value="C:cytoplasm"/>
    <property type="evidence" value="ECO:0007669"/>
    <property type="project" value="TreeGrafter"/>
</dbReference>
<feature type="transmembrane region" description="Helical" evidence="6">
    <location>
        <begin position="467"/>
        <end position="496"/>
    </location>
</feature>
<dbReference type="EMBL" id="NBCO01000041">
    <property type="protein sequence ID" value="ORC84789.1"/>
    <property type="molecule type" value="Genomic_DNA"/>
</dbReference>
<feature type="transmembrane region" description="Helical" evidence="6">
    <location>
        <begin position="177"/>
        <end position="201"/>
    </location>
</feature>
<dbReference type="VEuPathDB" id="TriTrypDB:TM35_000411590"/>
<keyword evidence="4 6" id="KW-0472">Membrane</keyword>
<keyword evidence="9" id="KW-1185">Reference proteome</keyword>
<keyword evidence="2 6" id="KW-0812">Transmembrane</keyword>
<feature type="transmembrane region" description="Helical" evidence="6">
    <location>
        <begin position="88"/>
        <end position="110"/>
    </location>
</feature>
<evidence type="ECO:0000256" key="1">
    <source>
        <dbReference type="ARBA" id="ARBA00004141"/>
    </source>
</evidence>
<dbReference type="OrthoDB" id="258712at2759"/>
<evidence type="ECO:0000256" key="4">
    <source>
        <dbReference type="ARBA" id="ARBA00023136"/>
    </source>
</evidence>
<organism evidence="8 9">
    <name type="scientific">Trypanosoma theileri</name>
    <dbReference type="NCBI Taxonomy" id="67003"/>
    <lineage>
        <taxon>Eukaryota</taxon>
        <taxon>Discoba</taxon>
        <taxon>Euglenozoa</taxon>
        <taxon>Kinetoplastea</taxon>
        <taxon>Metakinetoplastina</taxon>
        <taxon>Trypanosomatida</taxon>
        <taxon>Trypanosomatidae</taxon>
        <taxon>Trypanosoma</taxon>
    </lineage>
</organism>
<feature type="transmembrane region" description="Helical" evidence="6">
    <location>
        <begin position="130"/>
        <end position="156"/>
    </location>
</feature>
<proteinExistence type="predicted"/>
<feature type="region of interest" description="Disordered" evidence="5">
    <location>
        <begin position="1"/>
        <end position="78"/>
    </location>
</feature>
<feature type="transmembrane region" description="Helical" evidence="6">
    <location>
        <begin position="406"/>
        <end position="427"/>
    </location>
</feature>
<dbReference type="InterPro" id="IPR013057">
    <property type="entry name" value="AA_transpt_TM"/>
</dbReference>
<dbReference type="GeneID" id="39989647"/>
<dbReference type="Proteomes" id="UP000192257">
    <property type="component" value="Unassembled WGS sequence"/>
</dbReference>
<dbReference type="RefSeq" id="XP_028878855.1">
    <property type="nucleotide sequence ID" value="XM_029029867.1"/>
</dbReference>
<feature type="compositionally biased region" description="Polar residues" evidence="5">
    <location>
        <begin position="32"/>
        <end position="43"/>
    </location>
</feature>
<comment type="caution">
    <text evidence="8">The sequence shown here is derived from an EMBL/GenBank/DDBJ whole genome shotgun (WGS) entry which is preliminary data.</text>
</comment>
<feature type="transmembrane region" description="Helical" evidence="6">
    <location>
        <begin position="433"/>
        <end position="455"/>
    </location>
</feature>
<accession>A0A1X0NKV2</accession>
<feature type="transmembrane region" description="Helical" evidence="6">
    <location>
        <begin position="288"/>
        <end position="307"/>
    </location>
</feature>
<feature type="compositionally biased region" description="Low complexity" evidence="5">
    <location>
        <begin position="1"/>
        <end position="10"/>
    </location>
</feature>
<evidence type="ECO:0000256" key="3">
    <source>
        <dbReference type="ARBA" id="ARBA00022989"/>
    </source>
</evidence>
<dbReference type="PANTHER" id="PTHR22950">
    <property type="entry name" value="AMINO ACID TRANSPORTER"/>
    <property type="match status" value="1"/>
</dbReference>
<name>A0A1X0NKV2_9TRYP</name>
<evidence type="ECO:0000259" key="7">
    <source>
        <dbReference type="Pfam" id="PF01490"/>
    </source>
</evidence>
<protein>
    <submittedName>
        <fullName evidence="8">Putative amino acid transporter</fullName>
    </submittedName>
</protein>
<gene>
    <name evidence="8" type="ORF">TM35_000411590</name>
</gene>
<dbReference type="PANTHER" id="PTHR22950:SF702">
    <property type="entry name" value="AMINO ACID TRANSPORTER PROTEIN"/>
    <property type="match status" value="1"/>
</dbReference>
<dbReference type="Pfam" id="PF01490">
    <property type="entry name" value="Aa_trans"/>
    <property type="match status" value="1"/>
</dbReference>
<dbReference type="GO" id="GO:0016020">
    <property type="term" value="C:membrane"/>
    <property type="evidence" value="ECO:0007669"/>
    <property type="project" value="UniProtKB-SubCell"/>
</dbReference>
<feature type="domain" description="Amino acid transporter transmembrane" evidence="7">
    <location>
        <begin position="101"/>
        <end position="492"/>
    </location>
</feature>
<feature type="transmembrane region" description="Helical" evidence="6">
    <location>
        <begin position="221"/>
        <end position="238"/>
    </location>
</feature>